<evidence type="ECO:0000256" key="1">
    <source>
        <dbReference type="ARBA" id="ARBA00004141"/>
    </source>
</evidence>
<evidence type="ECO:0000313" key="8">
    <source>
        <dbReference type="WBParaSite" id="ALUE_0000236601-mRNA-1"/>
    </source>
</evidence>
<organism evidence="7 8">
    <name type="scientific">Ascaris lumbricoides</name>
    <name type="common">Giant roundworm</name>
    <dbReference type="NCBI Taxonomy" id="6252"/>
    <lineage>
        <taxon>Eukaryota</taxon>
        <taxon>Metazoa</taxon>
        <taxon>Ecdysozoa</taxon>
        <taxon>Nematoda</taxon>
        <taxon>Chromadorea</taxon>
        <taxon>Rhabditida</taxon>
        <taxon>Spirurina</taxon>
        <taxon>Ascaridomorpha</taxon>
        <taxon>Ascaridoidea</taxon>
        <taxon>Ascarididae</taxon>
        <taxon>Ascaris</taxon>
    </lineage>
</organism>
<sequence length="80" mass="8600">MSDPNSTTESFSSATGAVLLDFYIGLGLAVSSSLFIGSSFIIKKKALIKLAQSVDCSQRASEGGYGYLKEWLWWLGVITS</sequence>
<accession>A0A0M3HLH1</accession>
<dbReference type="PANTHER" id="PTHR12570">
    <property type="match status" value="1"/>
</dbReference>
<dbReference type="AlphaFoldDB" id="A0A0M3HLH1"/>
<keyword evidence="4 6" id="KW-1133">Transmembrane helix</keyword>
<evidence type="ECO:0000256" key="3">
    <source>
        <dbReference type="ARBA" id="ARBA00022692"/>
    </source>
</evidence>
<feature type="transmembrane region" description="Helical" evidence="6">
    <location>
        <begin position="20"/>
        <end position="42"/>
    </location>
</feature>
<evidence type="ECO:0000313" key="7">
    <source>
        <dbReference type="Proteomes" id="UP000036681"/>
    </source>
</evidence>
<evidence type="ECO:0000256" key="2">
    <source>
        <dbReference type="ARBA" id="ARBA00007230"/>
    </source>
</evidence>
<reference evidence="8" key="1">
    <citation type="submission" date="2017-02" db="UniProtKB">
        <authorList>
            <consortium name="WormBaseParasite"/>
        </authorList>
    </citation>
    <scope>IDENTIFICATION</scope>
</reference>
<keyword evidence="3 6" id="KW-0812">Transmembrane</keyword>
<comment type="similarity">
    <text evidence="2">Belongs to the NIPA family.</text>
</comment>
<dbReference type="InterPro" id="IPR008521">
    <property type="entry name" value="Mg_trans_NIPA"/>
</dbReference>
<dbReference type="PANTHER" id="PTHR12570:SF92">
    <property type="entry name" value="SPICHTHYIN, ISOFORM B"/>
    <property type="match status" value="1"/>
</dbReference>
<evidence type="ECO:0000256" key="6">
    <source>
        <dbReference type="SAM" id="Phobius"/>
    </source>
</evidence>
<proteinExistence type="inferred from homology"/>
<name>A0A0M3HLH1_ASCLU</name>
<keyword evidence="7" id="KW-1185">Reference proteome</keyword>
<evidence type="ECO:0000256" key="5">
    <source>
        <dbReference type="ARBA" id="ARBA00023136"/>
    </source>
</evidence>
<comment type="subcellular location">
    <subcellularLocation>
        <location evidence="1">Membrane</location>
        <topology evidence="1">Multi-pass membrane protein</topology>
    </subcellularLocation>
</comment>
<protein>
    <submittedName>
        <fullName evidence="8">Magnesium transporter NIPA2</fullName>
    </submittedName>
</protein>
<evidence type="ECO:0000256" key="4">
    <source>
        <dbReference type="ARBA" id="ARBA00022989"/>
    </source>
</evidence>
<dbReference type="WBParaSite" id="ALUE_0000236601-mRNA-1">
    <property type="protein sequence ID" value="ALUE_0000236601-mRNA-1"/>
    <property type="gene ID" value="ALUE_0000236601"/>
</dbReference>
<dbReference type="Proteomes" id="UP000036681">
    <property type="component" value="Unplaced"/>
</dbReference>
<dbReference type="GO" id="GO:0015095">
    <property type="term" value="F:magnesium ion transmembrane transporter activity"/>
    <property type="evidence" value="ECO:0007669"/>
    <property type="project" value="InterPro"/>
</dbReference>
<keyword evidence="5 6" id="KW-0472">Membrane</keyword>
<dbReference type="GO" id="GO:0016020">
    <property type="term" value="C:membrane"/>
    <property type="evidence" value="ECO:0007669"/>
    <property type="project" value="UniProtKB-SubCell"/>
</dbReference>
<dbReference type="Pfam" id="PF05653">
    <property type="entry name" value="Mg_trans_NIPA"/>
    <property type="match status" value="1"/>
</dbReference>